<reference evidence="9 10" key="1">
    <citation type="journal article" date="2019" name="Int. J. Syst. Evol. Microbiol.">
        <title>The Global Catalogue of Microorganisms (GCM) 10K type strain sequencing project: providing services to taxonomists for standard genome sequencing and annotation.</title>
        <authorList>
            <consortium name="The Broad Institute Genomics Platform"/>
            <consortium name="The Broad Institute Genome Sequencing Center for Infectious Disease"/>
            <person name="Wu L."/>
            <person name="Ma J."/>
        </authorList>
    </citation>
    <scope>NUCLEOTIDE SEQUENCE [LARGE SCALE GENOMIC DNA]</scope>
    <source>
        <strain evidence="9 10">JCM 15481</strain>
    </source>
</reference>
<dbReference type="Pfam" id="PF07282">
    <property type="entry name" value="Cas12f1-like_TNB"/>
    <property type="match status" value="1"/>
</dbReference>
<dbReference type="InterPro" id="IPR021027">
    <property type="entry name" value="Transposase_put_HTH"/>
</dbReference>
<name>A0ABN2YF19_9ACTN</name>
<evidence type="ECO:0000259" key="8">
    <source>
        <dbReference type="PROSITE" id="PS50943"/>
    </source>
</evidence>
<dbReference type="SUPFAM" id="SSF47413">
    <property type="entry name" value="lambda repressor-like DNA-binding domains"/>
    <property type="match status" value="1"/>
</dbReference>
<evidence type="ECO:0000256" key="5">
    <source>
        <dbReference type="ARBA" id="ARBA00023125"/>
    </source>
</evidence>
<keyword evidence="2" id="KW-0815">Transposition</keyword>
<evidence type="ECO:0000256" key="6">
    <source>
        <dbReference type="ARBA" id="ARBA00023172"/>
    </source>
</evidence>
<keyword evidence="10" id="KW-1185">Reference proteome</keyword>
<dbReference type="InterPro" id="IPR010982">
    <property type="entry name" value="Lambda_DNA-bd_dom_sf"/>
</dbReference>
<keyword evidence="3" id="KW-0479">Metal-binding</keyword>
<dbReference type="PROSITE" id="PS50943">
    <property type="entry name" value="HTH_CROC1"/>
    <property type="match status" value="1"/>
</dbReference>
<dbReference type="NCBIfam" id="NF040570">
    <property type="entry name" value="guided_TnpB"/>
    <property type="match status" value="1"/>
</dbReference>
<protein>
    <recommendedName>
        <fullName evidence="8">HTH cro/C1-type domain-containing protein</fullName>
    </recommendedName>
</protein>
<keyword evidence="5" id="KW-0238">DNA-binding</keyword>
<dbReference type="InterPro" id="IPR043917">
    <property type="entry name" value="DUF5753"/>
</dbReference>
<dbReference type="Gene3D" id="1.10.260.40">
    <property type="entry name" value="lambda repressor-like DNA-binding domains"/>
    <property type="match status" value="1"/>
</dbReference>
<dbReference type="Pfam" id="PF12323">
    <property type="entry name" value="HTH_OrfB_IS605"/>
    <property type="match status" value="1"/>
</dbReference>
<dbReference type="Proteomes" id="UP001500443">
    <property type="component" value="Unassembled WGS sequence"/>
</dbReference>
<dbReference type="InterPro" id="IPR010095">
    <property type="entry name" value="Cas12f1-like_TNB"/>
</dbReference>
<evidence type="ECO:0000313" key="9">
    <source>
        <dbReference type="EMBL" id="GAA2126127.1"/>
    </source>
</evidence>
<dbReference type="RefSeq" id="WP_344290663.1">
    <property type="nucleotide sequence ID" value="NZ_BAAAPF010000094.1"/>
</dbReference>
<gene>
    <name evidence="9" type="ORF">GCM10009802_31850</name>
</gene>
<feature type="domain" description="HTH cro/C1-type" evidence="8">
    <location>
        <begin position="465"/>
        <end position="519"/>
    </location>
</feature>
<evidence type="ECO:0000256" key="1">
    <source>
        <dbReference type="ARBA" id="ARBA00008761"/>
    </source>
</evidence>
<comment type="similarity">
    <text evidence="1">In the C-terminal section; belongs to the transposase 35 family.</text>
</comment>
<sequence length="730" mass="81899">MLTGRKYRVYLDGGQEVYAETIAGACRSVWNTGLEQRREYRRRGAWMNYVSQAGELAEAKSEHTWLKDVPGHCLQQTLMDLDKACRRHGTGKVRWRSKARWAPSFRFPEGSRIRVERLNRKWGRAKLPKIGWIRFCWSRPLDGDVKSATVCRKAGRWYLSFLVDDQATTPEHHAGAPVGIDRGVAVAATTSTGDFHDRPFVTGGETKRYKRLQQQLARTKKGSRNRANVRARMNRIMGRVTDRRTDFCAQLASQITTRHNVVALEDLRTRTMTASAAGTLAEPGKQVAQKRGLNRAVLDKGWHRLELALRSAARYTGAKVVLVNPAYTSQTCNACKVVDPKSRKSQAVFACTACGHRAHADVNAAGNILNAAGHAVSACGDLGDARSTKQELPGPREAVPVRPAIPLVGIPSSSCGEDRQNDRRPDHTEERFMRPEPTLATSITHHLHRPKKSPTALRIALGYHLRRLREDAGVDMEKAAEELLVSVSKISRMETGKRTCRAQDVSALLHLYGVPEPDIALVLELVEDSVRPGWWDAYGKSVPTWFEPLVGLEAAADLIRTCEAQLVPGLMQTEDYARGMATLGRLDDAFAERRVALRMERQDRILDDAEGPKLWAVVEETALFRGAFGADVMRAQMAHLRHLCDHPRVTLQVVPFDKVYLEPYVPFTYLRFEEPELPNTVYVEHLKGAKYLDKAEDVNNHLEMLDTLVGTALTHEETRKRLEGAVRYYG</sequence>
<dbReference type="Pfam" id="PF01385">
    <property type="entry name" value="OrfB_IS605"/>
    <property type="match status" value="1"/>
</dbReference>
<keyword evidence="6" id="KW-0233">DNA recombination</keyword>
<keyword evidence="4" id="KW-0862">Zinc</keyword>
<evidence type="ECO:0000256" key="7">
    <source>
        <dbReference type="SAM" id="MobiDB-lite"/>
    </source>
</evidence>
<dbReference type="CDD" id="cd00093">
    <property type="entry name" value="HTH_XRE"/>
    <property type="match status" value="1"/>
</dbReference>
<feature type="compositionally biased region" description="Basic and acidic residues" evidence="7">
    <location>
        <begin position="416"/>
        <end position="431"/>
    </location>
</feature>
<evidence type="ECO:0000256" key="4">
    <source>
        <dbReference type="ARBA" id="ARBA00022833"/>
    </source>
</evidence>
<dbReference type="Pfam" id="PF19054">
    <property type="entry name" value="DUF5753"/>
    <property type="match status" value="1"/>
</dbReference>
<dbReference type="InterPro" id="IPR001387">
    <property type="entry name" value="Cro/C1-type_HTH"/>
</dbReference>
<accession>A0ABN2YF19</accession>
<dbReference type="SMART" id="SM00530">
    <property type="entry name" value="HTH_XRE"/>
    <property type="match status" value="1"/>
</dbReference>
<dbReference type="InterPro" id="IPR001959">
    <property type="entry name" value="Transposase"/>
</dbReference>
<comment type="caution">
    <text evidence="9">The sequence shown here is derived from an EMBL/GenBank/DDBJ whole genome shotgun (WGS) entry which is preliminary data.</text>
</comment>
<evidence type="ECO:0000256" key="2">
    <source>
        <dbReference type="ARBA" id="ARBA00022578"/>
    </source>
</evidence>
<dbReference type="EMBL" id="BAAAPF010000094">
    <property type="protein sequence ID" value="GAA2126127.1"/>
    <property type="molecule type" value="Genomic_DNA"/>
</dbReference>
<proteinExistence type="inferred from homology"/>
<feature type="region of interest" description="Disordered" evidence="7">
    <location>
        <begin position="410"/>
        <end position="431"/>
    </location>
</feature>
<organism evidence="9 10">
    <name type="scientific">Streptomyces synnematoformans</name>
    <dbReference type="NCBI Taxonomy" id="415721"/>
    <lineage>
        <taxon>Bacteria</taxon>
        <taxon>Bacillati</taxon>
        <taxon>Actinomycetota</taxon>
        <taxon>Actinomycetes</taxon>
        <taxon>Kitasatosporales</taxon>
        <taxon>Streptomycetaceae</taxon>
        <taxon>Streptomyces</taxon>
    </lineage>
</organism>
<dbReference type="Pfam" id="PF13560">
    <property type="entry name" value="HTH_31"/>
    <property type="match status" value="1"/>
</dbReference>
<evidence type="ECO:0000313" key="10">
    <source>
        <dbReference type="Proteomes" id="UP001500443"/>
    </source>
</evidence>
<evidence type="ECO:0000256" key="3">
    <source>
        <dbReference type="ARBA" id="ARBA00022723"/>
    </source>
</evidence>